<dbReference type="SMART" id="SM00086">
    <property type="entry name" value="PAC"/>
    <property type="match status" value="2"/>
</dbReference>
<evidence type="ECO:0000259" key="4">
    <source>
        <dbReference type="PROSITE" id="PS50887"/>
    </source>
</evidence>
<dbReference type="Gene3D" id="1.10.3210.10">
    <property type="entry name" value="Hypothetical protein af1432"/>
    <property type="match status" value="1"/>
</dbReference>
<dbReference type="SUPFAM" id="SSF55785">
    <property type="entry name" value="PYP-like sensor domain (PAS domain)"/>
    <property type="match status" value="3"/>
</dbReference>
<protein>
    <submittedName>
        <fullName evidence="6">Uncharacterized protein</fullName>
    </submittedName>
</protein>
<dbReference type="SUPFAM" id="SSF55073">
    <property type="entry name" value="Nucleotide cyclase"/>
    <property type="match status" value="1"/>
</dbReference>
<evidence type="ECO:0000313" key="6">
    <source>
        <dbReference type="EMBL" id="QGU00410.1"/>
    </source>
</evidence>
<dbReference type="NCBIfam" id="TIGR00229">
    <property type="entry name" value="sensory_box"/>
    <property type="match status" value="3"/>
</dbReference>
<evidence type="ECO:0000313" key="7">
    <source>
        <dbReference type="Proteomes" id="UP000426444"/>
    </source>
</evidence>
<keyword evidence="1" id="KW-0175">Coiled coil</keyword>
<sequence length="724" mass="83551">MISKKHLTDNINFFFDASFAIDKDGKVIAWNKAMEEMTGIKREEIINKDNYSYAVPFYGKPRPGLLEVFIKNNEDIYSYYRNLNIEKNKIIAETYSEFLNAGQGAHLWVVATPLYNENKELIGAIEFIRDISEIKQLETDLKKSNEKYRNLVEQLNEIIYEIDLNARVTYISPIIEHIAGYKPEEIIGHRFTDFVYHDDLEERMAQFQRVVTGVQDYTEYRMVTKIGNPVWIRTSAKHIMKNGKVVGLRGIICNINDRKKAEQNLQKSEEKFRALFENMQDGVIIYELLYDENNNAIDYKIIDANSAFEKQTGISHNKSINKKITELLNLENAPYLKEYEQVDKTNIPYTIETYCKLLNRHFKMDVFSIKSGQLAAVFEDISERKKTEEQIRHLSYHDNLTGLYNRSYFEKEFPNIDNATNLPISIITADLNGLKLLNDTFGHIIGDDLLKFGADIFKKVVRKDDIVARVGGDEFVILLSNTSQKAAEKIIDRIQAEFDNKQIKGIKLGISIGAATKTYENENIQQILALSEEKMYKNKLYESKKTRENIIQTLLEFLNNKNIESKEHCDRIAKLSVQIAKKLNLHKEQIEKLKLLATMHDIGNITIPESILNKPEKLTEKESEQIKKHVENGYKIASMAPEMSHIAEEILSHHERWDGLGYPRGLKGEEIPLLSRIIAVADAYDVMTNDTPYRKAMTKHQALEELSANAGTQFDPYIVEAFLK</sequence>
<dbReference type="Pfam" id="PF00990">
    <property type="entry name" value="GGDEF"/>
    <property type="match status" value="1"/>
</dbReference>
<dbReference type="KEGG" id="salq:SYNTR_1816"/>
<dbReference type="InterPro" id="IPR000014">
    <property type="entry name" value="PAS"/>
</dbReference>
<dbReference type="Gene3D" id="3.30.70.270">
    <property type="match status" value="1"/>
</dbReference>
<dbReference type="PROSITE" id="PS51832">
    <property type="entry name" value="HD_GYP"/>
    <property type="match status" value="1"/>
</dbReference>
<name>A0A6I6DK92_9FIRM</name>
<dbReference type="InterPro" id="IPR001610">
    <property type="entry name" value="PAC"/>
</dbReference>
<dbReference type="InterPro" id="IPR035965">
    <property type="entry name" value="PAS-like_dom_sf"/>
</dbReference>
<dbReference type="InterPro" id="IPR037522">
    <property type="entry name" value="HD_GYP_dom"/>
</dbReference>
<dbReference type="CDD" id="cd00077">
    <property type="entry name" value="HDc"/>
    <property type="match status" value="1"/>
</dbReference>
<dbReference type="CDD" id="cd00130">
    <property type="entry name" value="PAS"/>
    <property type="match status" value="2"/>
</dbReference>
<dbReference type="EMBL" id="CP046457">
    <property type="protein sequence ID" value="QGU00410.1"/>
    <property type="molecule type" value="Genomic_DNA"/>
</dbReference>
<feature type="domain" description="PAC" evidence="3">
    <location>
        <begin position="92"/>
        <end position="143"/>
    </location>
</feature>
<organism evidence="6 7">
    <name type="scientific">Candidatus Syntrophocurvum alkaliphilum</name>
    <dbReference type="NCBI Taxonomy" id="2293317"/>
    <lineage>
        <taxon>Bacteria</taxon>
        <taxon>Bacillati</taxon>
        <taxon>Bacillota</taxon>
        <taxon>Clostridia</taxon>
        <taxon>Eubacteriales</taxon>
        <taxon>Syntrophomonadaceae</taxon>
        <taxon>Candidatus Syntrophocurvum</taxon>
    </lineage>
</organism>
<evidence type="ECO:0000259" key="2">
    <source>
        <dbReference type="PROSITE" id="PS50112"/>
    </source>
</evidence>
<dbReference type="SMART" id="SM00091">
    <property type="entry name" value="PAS"/>
    <property type="match status" value="3"/>
</dbReference>
<dbReference type="SMART" id="SM00267">
    <property type="entry name" value="GGDEF"/>
    <property type="match status" value="1"/>
</dbReference>
<dbReference type="Pfam" id="PF13188">
    <property type="entry name" value="PAS_8"/>
    <property type="match status" value="1"/>
</dbReference>
<feature type="domain" description="HD-GYP" evidence="5">
    <location>
        <begin position="543"/>
        <end position="724"/>
    </location>
</feature>
<feature type="coiled-coil region" evidence="1">
    <location>
        <begin position="134"/>
        <end position="161"/>
    </location>
</feature>
<dbReference type="InterPro" id="IPR000700">
    <property type="entry name" value="PAS-assoc_C"/>
</dbReference>
<keyword evidence="7" id="KW-1185">Reference proteome</keyword>
<dbReference type="CDD" id="cd01949">
    <property type="entry name" value="GGDEF"/>
    <property type="match status" value="1"/>
</dbReference>
<accession>A0A6I6DK92</accession>
<dbReference type="PROSITE" id="PS50113">
    <property type="entry name" value="PAC"/>
    <property type="match status" value="2"/>
</dbReference>
<dbReference type="Gene3D" id="3.30.450.20">
    <property type="entry name" value="PAS domain"/>
    <property type="match status" value="3"/>
</dbReference>
<dbReference type="AlphaFoldDB" id="A0A6I6DK92"/>
<evidence type="ECO:0000259" key="5">
    <source>
        <dbReference type="PROSITE" id="PS51832"/>
    </source>
</evidence>
<dbReference type="InterPro" id="IPR000160">
    <property type="entry name" value="GGDEF_dom"/>
</dbReference>
<dbReference type="RefSeq" id="WP_156204196.1">
    <property type="nucleotide sequence ID" value="NZ_CP046457.1"/>
</dbReference>
<gene>
    <name evidence="6" type="ORF">SYNTR_1816</name>
</gene>
<dbReference type="OrthoDB" id="9804747at2"/>
<dbReference type="InterPro" id="IPR013655">
    <property type="entry name" value="PAS_fold_3"/>
</dbReference>
<dbReference type="InterPro" id="IPR052020">
    <property type="entry name" value="Cyclic_di-GMP/3'3'-cGAMP_PDE"/>
</dbReference>
<dbReference type="NCBIfam" id="TIGR00254">
    <property type="entry name" value="GGDEF"/>
    <property type="match status" value="1"/>
</dbReference>
<dbReference type="PANTHER" id="PTHR45228:SF1">
    <property type="entry name" value="CYCLIC DI-GMP PHOSPHODIESTERASE TM_0186"/>
    <property type="match status" value="1"/>
</dbReference>
<dbReference type="InterPro" id="IPR043128">
    <property type="entry name" value="Rev_trsase/Diguanyl_cyclase"/>
</dbReference>
<dbReference type="InterPro" id="IPR003607">
    <property type="entry name" value="HD/PDEase_dom"/>
</dbReference>
<dbReference type="Pfam" id="PF13426">
    <property type="entry name" value="PAS_9"/>
    <property type="match status" value="1"/>
</dbReference>
<dbReference type="Pfam" id="PF13487">
    <property type="entry name" value="HD_5"/>
    <property type="match status" value="1"/>
</dbReference>
<feature type="domain" description="PAS" evidence="2">
    <location>
        <begin position="3"/>
        <end position="48"/>
    </location>
</feature>
<evidence type="ECO:0000259" key="3">
    <source>
        <dbReference type="PROSITE" id="PS50113"/>
    </source>
</evidence>
<feature type="domain" description="PAS" evidence="2">
    <location>
        <begin position="144"/>
        <end position="214"/>
    </location>
</feature>
<dbReference type="SMART" id="SM00471">
    <property type="entry name" value="HDc"/>
    <property type="match status" value="1"/>
</dbReference>
<evidence type="ECO:0000256" key="1">
    <source>
        <dbReference type="SAM" id="Coils"/>
    </source>
</evidence>
<proteinExistence type="predicted"/>
<feature type="domain" description="PAC" evidence="3">
    <location>
        <begin position="216"/>
        <end position="267"/>
    </location>
</feature>
<feature type="domain" description="GGDEF" evidence="4">
    <location>
        <begin position="422"/>
        <end position="553"/>
    </location>
</feature>
<dbReference type="Pfam" id="PF08447">
    <property type="entry name" value="PAS_3"/>
    <property type="match status" value="1"/>
</dbReference>
<dbReference type="PANTHER" id="PTHR45228">
    <property type="entry name" value="CYCLIC DI-GMP PHOSPHODIESTERASE TM_0186-RELATED"/>
    <property type="match status" value="1"/>
</dbReference>
<dbReference type="PROSITE" id="PS50112">
    <property type="entry name" value="PAS"/>
    <property type="match status" value="2"/>
</dbReference>
<dbReference type="Proteomes" id="UP000426444">
    <property type="component" value="Chromosome"/>
</dbReference>
<dbReference type="SUPFAM" id="SSF109604">
    <property type="entry name" value="HD-domain/PDEase-like"/>
    <property type="match status" value="1"/>
</dbReference>
<dbReference type="InterPro" id="IPR029787">
    <property type="entry name" value="Nucleotide_cyclase"/>
</dbReference>
<reference evidence="7" key="1">
    <citation type="journal article" date="2019" name="Microbiology">
        <title>Complete Genome Sequence of an Uncultured Bacterium of the Candidate Phylum Bipolaricaulota.</title>
        <authorList>
            <person name="Kadnikov V.V."/>
            <person name="Mardanov A.V."/>
            <person name="Beletsky A.V."/>
            <person name="Frank Y.A."/>
            <person name="Karnachuk O.V."/>
            <person name="Ravin N.V."/>
        </authorList>
    </citation>
    <scope>NUCLEOTIDE SEQUENCE [LARGE SCALE GENOMIC DNA]</scope>
</reference>
<dbReference type="PROSITE" id="PS50887">
    <property type="entry name" value="GGDEF"/>
    <property type="match status" value="1"/>
</dbReference>